<accession>A0ABP1G4K1</accession>
<protein>
    <submittedName>
        <fullName evidence="1">G7464 protein</fullName>
    </submittedName>
</protein>
<name>A0ABP1G4K1_9CHLO</name>
<evidence type="ECO:0000313" key="2">
    <source>
        <dbReference type="Proteomes" id="UP001497392"/>
    </source>
</evidence>
<comment type="caution">
    <text evidence="1">The sequence shown here is derived from an EMBL/GenBank/DDBJ whole genome shotgun (WGS) entry which is preliminary data.</text>
</comment>
<organism evidence="1 2">
    <name type="scientific">Coccomyxa viridis</name>
    <dbReference type="NCBI Taxonomy" id="1274662"/>
    <lineage>
        <taxon>Eukaryota</taxon>
        <taxon>Viridiplantae</taxon>
        <taxon>Chlorophyta</taxon>
        <taxon>core chlorophytes</taxon>
        <taxon>Trebouxiophyceae</taxon>
        <taxon>Trebouxiophyceae incertae sedis</taxon>
        <taxon>Coccomyxaceae</taxon>
        <taxon>Coccomyxa</taxon>
    </lineage>
</organism>
<dbReference type="EMBL" id="CAXHTA020000011">
    <property type="protein sequence ID" value="CAL5224732.1"/>
    <property type="molecule type" value="Genomic_DNA"/>
</dbReference>
<proteinExistence type="predicted"/>
<reference evidence="1 2" key="1">
    <citation type="submission" date="2024-06" db="EMBL/GenBank/DDBJ databases">
        <authorList>
            <person name="Kraege A."/>
            <person name="Thomma B."/>
        </authorList>
    </citation>
    <scope>NUCLEOTIDE SEQUENCE [LARGE SCALE GENOMIC DNA]</scope>
</reference>
<keyword evidence="2" id="KW-1185">Reference proteome</keyword>
<gene>
    <name evidence="1" type="primary">g7464</name>
    <name evidence="1" type="ORF">VP750_LOCUS6391</name>
</gene>
<evidence type="ECO:0000313" key="1">
    <source>
        <dbReference type="EMBL" id="CAL5224732.1"/>
    </source>
</evidence>
<dbReference type="Proteomes" id="UP001497392">
    <property type="component" value="Unassembled WGS sequence"/>
</dbReference>
<sequence length="299" mass="33818">MQRGDLKVSVCVAEHRAAGMKVARTTVLEMEVLTYLEREYLELRERLTRKRAEMVGKLQDMGYGPDDIPLHDWGIPPDVRLWLMEKQRHLYLKEQIQQLYAELTDRPLAPPPPEPADGVLDVAEHQTSMQSCRPATATIASRLSARVVQLADAGVKAAQTVMLEMLFEQRCAALSEHVSSRRAEITGKLHKMGYGVDDAPQDDQSIPEDIRMWLLKYKEHMDLKGRIEKLRADFIDQESADPPLHGRQKAPVDLKELVKGLAAELTNEPLASAPLLEKLDNLPHARYHITTLRSRRGIG</sequence>